<dbReference type="Proteomes" id="UP000645462">
    <property type="component" value="Unassembled WGS sequence"/>
</dbReference>
<keyword evidence="3" id="KW-0808">Transferase</keyword>
<evidence type="ECO:0000313" key="9">
    <source>
        <dbReference type="EMBL" id="GGC11302.1"/>
    </source>
</evidence>
<evidence type="ECO:0000256" key="6">
    <source>
        <dbReference type="ARBA" id="ARBA00022841"/>
    </source>
</evidence>
<evidence type="ECO:0000313" key="10">
    <source>
        <dbReference type="Proteomes" id="UP000645462"/>
    </source>
</evidence>
<dbReference type="InterPro" id="IPR031811">
    <property type="entry name" value="ALGX/ALGJ_SGNH-like"/>
</dbReference>
<sequence>MPKFLHAARMALPTLFFGYALLANLSLATGQNPAVDLPEGELLSGGLTRDLDSLYKSDLPHRDLSFNLIGAARYTVLGEARQGAIVGQGGWLFTAEELRPQPSEPQLDGVVSTVRDIATQLRAQGTDLVVVPLPAKIDIYRDKSPDRVFGQALETLYARFSDQLAVQSVGVVDARDALTNPAAPVFFATDTHWTPHGAKLVATAVAASGTIDRGALEYDLVRRDAKALTGDLIRFVTSNDFAPRIGLPPETIVQRVQTPVDAGSDIFGDADHDIVLVGTSYSANDDWGFADALMRTLGRDVVNVAQQGLGPLQPMRDYLEGPDFRNTPPAVVIWEIPIRYLTDETLWPAASEPASELVALSTKEPADG</sequence>
<accession>A0ABQ1KUE6</accession>
<protein>
    <submittedName>
        <fullName evidence="9">Alginate O-acetylase AlgJ</fullName>
    </submittedName>
</protein>
<reference evidence="10" key="1">
    <citation type="journal article" date="2019" name="Int. J. Syst. Evol. Microbiol.">
        <title>The Global Catalogue of Microorganisms (GCM) 10K type strain sequencing project: providing services to taxonomists for standard genome sequencing and annotation.</title>
        <authorList>
            <consortium name="The Broad Institute Genomics Platform"/>
            <consortium name="The Broad Institute Genome Sequencing Center for Infectious Disease"/>
            <person name="Wu L."/>
            <person name="Ma J."/>
        </authorList>
    </citation>
    <scope>NUCLEOTIDE SEQUENCE [LARGE SCALE GENOMIC DNA]</scope>
    <source>
        <strain evidence="10">CGMCC 1.12478</strain>
    </source>
</reference>
<feature type="domain" description="AlgX/AlgJ SGNH hydrolase-like" evidence="8">
    <location>
        <begin position="85"/>
        <end position="337"/>
    </location>
</feature>
<feature type="signal peptide" evidence="7">
    <location>
        <begin position="1"/>
        <end position="22"/>
    </location>
</feature>
<name>A0ABQ1KUE6_9RHOB</name>
<proteinExistence type="predicted"/>
<dbReference type="EMBL" id="BMFC01000008">
    <property type="protein sequence ID" value="GGC11302.1"/>
    <property type="molecule type" value="Genomic_DNA"/>
</dbReference>
<organism evidence="9 10">
    <name type="scientific">Marivita lacus</name>
    <dbReference type="NCBI Taxonomy" id="1323742"/>
    <lineage>
        <taxon>Bacteria</taxon>
        <taxon>Pseudomonadati</taxon>
        <taxon>Pseudomonadota</taxon>
        <taxon>Alphaproteobacteria</taxon>
        <taxon>Rhodobacterales</taxon>
        <taxon>Roseobacteraceae</taxon>
        <taxon>Marivita</taxon>
    </lineage>
</organism>
<keyword evidence="5" id="KW-0574">Periplasm</keyword>
<evidence type="ECO:0000256" key="5">
    <source>
        <dbReference type="ARBA" id="ARBA00022764"/>
    </source>
</evidence>
<evidence type="ECO:0000256" key="7">
    <source>
        <dbReference type="SAM" id="SignalP"/>
    </source>
</evidence>
<evidence type="ECO:0000256" key="2">
    <source>
        <dbReference type="ARBA" id="ARBA00005182"/>
    </source>
</evidence>
<feature type="chain" id="PRO_5047442392" evidence="7">
    <location>
        <begin position="23"/>
        <end position="368"/>
    </location>
</feature>
<keyword evidence="6" id="KW-0016">Alginate biosynthesis</keyword>
<comment type="pathway">
    <text evidence="2">Glycan biosynthesis; alginate biosynthesis.</text>
</comment>
<keyword evidence="4 7" id="KW-0732">Signal</keyword>
<dbReference type="RefSeq" id="WP_188482855.1">
    <property type="nucleotide sequence ID" value="NZ_BMFC01000008.1"/>
</dbReference>
<comment type="subcellular location">
    <subcellularLocation>
        <location evidence="1">Periplasm</location>
    </subcellularLocation>
</comment>
<gene>
    <name evidence="9" type="primary">algJ</name>
    <name evidence="9" type="ORF">GCM10011363_29960</name>
</gene>
<keyword evidence="10" id="KW-1185">Reference proteome</keyword>
<evidence type="ECO:0000256" key="4">
    <source>
        <dbReference type="ARBA" id="ARBA00022729"/>
    </source>
</evidence>
<evidence type="ECO:0000259" key="8">
    <source>
        <dbReference type="Pfam" id="PF16822"/>
    </source>
</evidence>
<evidence type="ECO:0000256" key="3">
    <source>
        <dbReference type="ARBA" id="ARBA00022679"/>
    </source>
</evidence>
<evidence type="ECO:0000256" key="1">
    <source>
        <dbReference type="ARBA" id="ARBA00004418"/>
    </source>
</evidence>
<comment type="caution">
    <text evidence="9">The sequence shown here is derived from an EMBL/GenBank/DDBJ whole genome shotgun (WGS) entry which is preliminary data.</text>
</comment>
<dbReference type="Pfam" id="PF16822">
    <property type="entry name" value="ALGX"/>
    <property type="match status" value="1"/>
</dbReference>